<evidence type="ECO:0000313" key="2">
    <source>
        <dbReference type="Proteomes" id="UP000602510"/>
    </source>
</evidence>
<dbReference type="EMBL" id="WSZM01000264">
    <property type="protein sequence ID" value="KAF4036586.1"/>
    <property type="molecule type" value="Genomic_DNA"/>
</dbReference>
<reference evidence="1" key="1">
    <citation type="submission" date="2020-04" db="EMBL/GenBank/DDBJ databases">
        <title>Hybrid Assembly of Korean Phytophthora infestans isolates.</title>
        <authorList>
            <person name="Prokchorchik M."/>
            <person name="Lee Y."/>
            <person name="Seo J."/>
            <person name="Cho J.-H."/>
            <person name="Park Y.-E."/>
            <person name="Jang D.-C."/>
            <person name="Im J.-S."/>
            <person name="Choi J.-G."/>
            <person name="Park H.-J."/>
            <person name="Lee G.-B."/>
            <person name="Lee Y.-G."/>
            <person name="Hong S.-Y."/>
            <person name="Cho K."/>
            <person name="Sohn K.H."/>
        </authorList>
    </citation>
    <scope>NUCLEOTIDE SEQUENCE</scope>
    <source>
        <strain evidence="1">KR_1_A1</strain>
    </source>
</reference>
<name>A0A833S8G3_PHYIN</name>
<comment type="caution">
    <text evidence="1">The sequence shown here is derived from an EMBL/GenBank/DDBJ whole genome shotgun (WGS) entry which is preliminary data.</text>
</comment>
<organism evidence="1 2">
    <name type="scientific">Phytophthora infestans</name>
    <name type="common">Potato late blight agent</name>
    <name type="synonym">Botrytis infestans</name>
    <dbReference type="NCBI Taxonomy" id="4787"/>
    <lineage>
        <taxon>Eukaryota</taxon>
        <taxon>Sar</taxon>
        <taxon>Stramenopiles</taxon>
        <taxon>Oomycota</taxon>
        <taxon>Peronosporomycetes</taxon>
        <taxon>Peronosporales</taxon>
        <taxon>Peronosporaceae</taxon>
        <taxon>Phytophthora</taxon>
    </lineage>
</organism>
<sequence length="102" mass="11985">MACTRSTRIKPLSAIEKEMNEIKRQMEGSRRSCIRLPTKQKLQQNVTSWYGELRPRELREPLPGFEAYYITWKFPKDLPVKAEECFDPELKDVESPQRNGAL</sequence>
<dbReference type="Proteomes" id="UP000602510">
    <property type="component" value="Unassembled WGS sequence"/>
</dbReference>
<keyword evidence="2" id="KW-1185">Reference proteome</keyword>
<gene>
    <name evidence="1" type="ORF">GN244_ATG11294</name>
</gene>
<dbReference type="AlphaFoldDB" id="A0A833S8G3"/>
<proteinExistence type="predicted"/>
<accession>A0A833S8G3</accession>
<evidence type="ECO:0000313" key="1">
    <source>
        <dbReference type="EMBL" id="KAF4036586.1"/>
    </source>
</evidence>
<protein>
    <submittedName>
        <fullName evidence="1">Uncharacterized protein</fullName>
    </submittedName>
</protein>